<proteinExistence type="predicted"/>
<name>A0A0E9VRD0_ANGAN</name>
<dbReference type="AlphaFoldDB" id="A0A0E9VRD0"/>
<organism evidence="1">
    <name type="scientific">Anguilla anguilla</name>
    <name type="common">European freshwater eel</name>
    <name type="synonym">Muraena anguilla</name>
    <dbReference type="NCBI Taxonomy" id="7936"/>
    <lineage>
        <taxon>Eukaryota</taxon>
        <taxon>Metazoa</taxon>
        <taxon>Chordata</taxon>
        <taxon>Craniata</taxon>
        <taxon>Vertebrata</taxon>
        <taxon>Euteleostomi</taxon>
        <taxon>Actinopterygii</taxon>
        <taxon>Neopterygii</taxon>
        <taxon>Teleostei</taxon>
        <taxon>Anguilliformes</taxon>
        <taxon>Anguillidae</taxon>
        <taxon>Anguilla</taxon>
    </lineage>
</organism>
<sequence>MTTFPNCSAPLSEQPEIRPIAAELGGGGMFLPPLPVTPARKGGF</sequence>
<reference evidence="1" key="2">
    <citation type="journal article" date="2015" name="Fish Shellfish Immunol.">
        <title>Early steps in the European eel (Anguilla anguilla)-Vibrio vulnificus interaction in the gills: Role of the RtxA13 toxin.</title>
        <authorList>
            <person name="Callol A."/>
            <person name="Pajuelo D."/>
            <person name="Ebbesson L."/>
            <person name="Teles M."/>
            <person name="MacKenzie S."/>
            <person name="Amaro C."/>
        </authorList>
    </citation>
    <scope>NUCLEOTIDE SEQUENCE</scope>
</reference>
<protein>
    <submittedName>
        <fullName evidence="1">Uncharacterized protein</fullName>
    </submittedName>
</protein>
<accession>A0A0E9VRD0</accession>
<dbReference type="EMBL" id="GBXM01027941">
    <property type="protein sequence ID" value="JAH80636.1"/>
    <property type="molecule type" value="Transcribed_RNA"/>
</dbReference>
<evidence type="ECO:0000313" key="1">
    <source>
        <dbReference type="EMBL" id="JAH80636.1"/>
    </source>
</evidence>
<reference evidence="1" key="1">
    <citation type="submission" date="2014-11" db="EMBL/GenBank/DDBJ databases">
        <authorList>
            <person name="Amaro Gonzalez C."/>
        </authorList>
    </citation>
    <scope>NUCLEOTIDE SEQUENCE</scope>
</reference>